<gene>
    <name evidence="4" type="ORF">C0Q70_10387</name>
</gene>
<dbReference type="PANTHER" id="PTHR32083">
    <property type="entry name" value="CILIA AND FLAGELLA-ASSOCIATED PROTEIN 58-RELATED"/>
    <property type="match status" value="1"/>
</dbReference>
<proteinExistence type="predicted"/>
<sequence length="659" mass="77108">MVEAKDVEDGTRKRLNKLLADKRRLEQILKTTEADAPHELMQKFQNKISKAAAVTALRDQHVQEVERLRPQLNNATQEAMKLAQTLVAHEKQKVEMKAAVDRLKEQANKEEERRKLVLGQLEEARSQAGVCATAINNLRQHLVIVSDDCDALQELYKETKAAGKKVSVLLPEYALRVNTMQQNLDAQLALIRQREQEIQTLQTDYRLRLEDLNAVKALNERFHIRCTAIQQRMKASSDQLSTILKSKQEYKAEISKLQQELDERKSKSLYVAKDQLQLIKESDSLKRTLMKAKSLMQKDISMMAINKVTNHRLKQENDRYKSEFRAQAKQGMRFQAEGDKYDGYVTKITVKILRLTDQERRVVEDNFDIMQVIAEQETRVMELGNLTEVARTEHALYTRSILYIQGLIGKLKEKALGHLLEIQKLVLERDYRDQCLVQGDLEIHKLARQISLLKEHLGEKRRSNASLRVVQECDTLNVSLIRRHYELQDLYEKVRLKQSLLIKGENMYNLRCKEKRETSQELHRKIARLRVHHRHREVVEKLRSAISHIRDVILHIQLRTKRLTDVLTFPRNIHRWRNLKSRDPAAFEMLQEINTINKQMFSKTNTTKATIEKIHELDTEYVRNQIMVLSHPSPESVLQLKQYKEDLESRLLHVKQNGH</sequence>
<organism evidence="4 5">
    <name type="scientific">Pomacea canaliculata</name>
    <name type="common">Golden apple snail</name>
    <dbReference type="NCBI Taxonomy" id="400727"/>
    <lineage>
        <taxon>Eukaryota</taxon>
        <taxon>Metazoa</taxon>
        <taxon>Spiralia</taxon>
        <taxon>Lophotrochozoa</taxon>
        <taxon>Mollusca</taxon>
        <taxon>Gastropoda</taxon>
        <taxon>Caenogastropoda</taxon>
        <taxon>Architaenioglossa</taxon>
        <taxon>Ampullarioidea</taxon>
        <taxon>Ampullariidae</taxon>
        <taxon>Pomacea</taxon>
    </lineage>
</organism>
<dbReference type="Pfam" id="PF21771">
    <property type="entry name" value="CFAP58_CC"/>
    <property type="match status" value="1"/>
</dbReference>
<dbReference type="PANTHER" id="PTHR32083:SF0">
    <property type="entry name" value="CILIA AND FLAGELLA-ASSOCIATED PROTEIN 58"/>
    <property type="match status" value="1"/>
</dbReference>
<dbReference type="EMBL" id="PZQS01000005">
    <property type="protein sequence ID" value="PVD31109.1"/>
    <property type="molecule type" value="Genomic_DNA"/>
</dbReference>
<keyword evidence="5" id="KW-1185">Reference proteome</keyword>
<dbReference type="OrthoDB" id="264785at2759"/>
<comment type="caution">
    <text evidence="4">The sequence shown here is derived from an EMBL/GenBank/DDBJ whole genome shotgun (WGS) entry which is preliminary data.</text>
</comment>
<keyword evidence="1 2" id="KW-0175">Coiled coil</keyword>
<protein>
    <recommendedName>
        <fullName evidence="3">Cilia- and flagella-associated protein 58 central coiled coil domain-containing protein</fullName>
    </recommendedName>
</protein>
<dbReference type="Proteomes" id="UP000245119">
    <property type="component" value="Linkage Group LG5"/>
</dbReference>
<evidence type="ECO:0000313" key="5">
    <source>
        <dbReference type="Proteomes" id="UP000245119"/>
    </source>
</evidence>
<evidence type="ECO:0000259" key="3">
    <source>
        <dbReference type="Pfam" id="PF21771"/>
    </source>
</evidence>
<evidence type="ECO:0000313" key="4">
    <source>
        <dbReference type="EMBL" id="PVD31109.1"/>
    </source>
</evidence>
<dbReference type="STRING" id="400727.A0A2T7PCG9"/>
<dbReference type="SUPFAM" id="SSF57997">
    <property type="entry name" value="Tropomyosin"/>
    <property type="match status" value="1"/>
</dbReference>
<dbReference type="InterPro" id="IPR049270">
    <property type="entry name" value="CFAP58_CC"/>
</dbReference>
<evidence type="ECO:0000256" key="1">
    <source>
        <dbReference type="ARBA" id="ARBA00023054"/>
    </source>
</evidence>
<dbReference type="GO" id="GO:0005856">
    <property type="term" value="C:cytoskeleton"/>
    <property type="evidence" value="ECO:0007669"/>
    <property type="project" value="TreeGrafter"/>
</dbReference>
<accession>A0A2T7PCG9</accession>
<feature type="coiled-coil region" evidence="2">
    <location>
        <begin position="240"/>
        <end position="267"/>
    </location>
</feature>
<reference evidence="4 5" key="1">
    <citation type="submission" date="2018-04" db="EMBL/GenBank/DDBJ databases">
        <title>The genome of golden apple snail Pomacea canaliculata provides insight into stress tolerance and invasive adaptation.</title>
        <authorList>
            <person name="Liu C."/>
            <person name="Liu B."/>
            <person name="Ren Y."/>
            <person name="Zhang Y."/>
            <person name="Wang H."/>
            <person name="Li S."/>
            <person name="Jiang F."/>
            <person name="Yin L."/>
            <person name="Zhang G."/>
            <person name="Qian W."/>
            <person name="Fan W."/>
        </authorList>
    </citation>
    <scope>NUCLEOTIDE SEQUENCE [LARGE SCALE GENOMIC DNA]</scope>
    <source>
        <strain evidence="4">SZHN2017</strain>
        <tissue evidence="4">Muscle</tissue>
    </source>
</reference>
<feature type="coiled-coil region" evidence="2">
    <location>
        <begin position="72"/>
        <end position="127"/>
    </location>
</feature>
<name>A0A2T7PCG9_POMCA</name>
<dbReference type="AlphaFoldDB" id="A0A2T7PCG9"/>
<feature type="domain" description="Cilia- and flagella-associated protein 58 central coiled coil" evidence="3">
    <location>
        <begin position="255"/>
        <end position="461"/>
    </location>
</feature>
<evidence type="ECO:0000256" key="2">
    <source>
        <dbReference type="SAM" id="Coils"/>
    </source>
</evidence>